<gene>
    <name evidence="1" type="primary">Ephx2</name>
    <name evidence="1" type="ORF">UPUEPO_R12837</name>
</gene>
<dbReference type="InterPro" id="IPR036412">
    <property type="entry name" value="HAD-like_sf"/>
</dbReference>
<name>A0A7K6BGJ4_UPUEP</name>
<dbReference type="InterPro" id="IPR023214">
    <property type="entry name" value="HAD_sf"/>
</dbReference>
<feature type="non-terminal residue" evidence="1">
    <location>
        <position position="65"/>
    </location>
</feature>
<dbReference type="AlphaFoldDB" id="A0A7K6BGJ4"/>
<evidence type="ECO:0000313" key="1">
    <source>
        <dbReference type="EMBL" id="NWV01105.1"/>
    </source>
</evidence>
<dbReference type="Pfam" id="PF00702">
    <property type="entry name" value="Hydrolase"/>
    <property type="match status" value="1"/>
</dbReference>
<keyword evidence="2" id="KW-1185">Reference proteome</keyword>
<dbReference type="InterPro" id="IPR052898">
    <property type="entry name" value="ACAD10-like"/>
</dbReference>
<proteinExistence type="predicted"/>
<evidence type="ECO:0000313" key="2">
    <source>
        <dbReference type="Proteomes" id="UP000544127"/>
    </source>
</evidence>
<dbReference type="PRINTS" id="PR00413">
    <property type="entry name" value="HADHALOGNASE"/>
</dbReference>
<reference evidence="1 2" key="1">
    <citation type="submission" date="2019-09" db="EMBL/GenBank/DDBJ databases">
        <title>Bird 10,000 Genomes (B10K) Project - Family phase.</title>
        <authorList>
            <person name="Zhang G."/>
        </authorList>
    </citation>
    <scope>NUCLEOTIDE SEQUENCE [LARGE SCALE GENOMIC DNA]</scope>
    <source>
        <strain evidence="1">B10K-DU-012-37</strain>
    </source>
</reference>
<dbReference type="PANTHER" id="PTHR47829">
    <property type="entry name" value="HYDROLASE, PUTATIVE (AFU_ORTHOLOGUE AFUA_1G12880)-RELATED"/>
    <property type="match status" value="1"/>
</dbReference>
<keyword evidence="1" id="KW-0378">Hydrolase</keyword>
<feature type="non-terminal residue" evidence="1">
    <location>
        <position position="1"/>
    </location>
</feature>
<sequence length="65" mass="7271">GFKSCVLTNNWVDDSAGRLLTSSLLTLLHRHFDLVIQSCRLGVEKPDPAIYSYALDALRVKPQEV</sequence>
<dbReference type="Proteomes" id="UP000544127">
    <property type="component" value="Unassembled WGS sequence"/>
</dbReference>
<dbReference type="GO" id="GO:0016787">
    <property type="term" value="F:hydrolase activity"/>
    <property type="evidence" value="ECO:0007669"/>
    <property type="project" value="UniProtKB-KW"/>
</dbReference>
<protein>
    <submittedName>
        <fullName evidence="1">HYES hydrolase</fullName>
    </submittedName>
</protein>
<dbReference type="PANTHER" id="PTHR47829:SF1">
    <property type="entry name" value="HAD FAMILY PHOSPHATASE"/>
    <property type="match status" value="1"/>
</dbReference>
<comment type="caution">
    <text evidence="1">The sequence shown here is derived from an EMBL/GenBank/DDBJ whole genome shotgun (WGS) entry which is preliminary data.</text>
</comment>
<dbReference type="SUPFAM" id="SSF56784">
    <property type="entry name" value="HAD-like"/>
    <property type="match status" value="1"/>
</dbReference>
<organism evidence="1 2">
    <name type="scientific">Upupa epops</name>
    <name type="common">Eurasian hoopoe</name>
    <dbReference type="NCBI Taxonomy" id="57439"/>
    <lineage>
        <taxon>Eukaryota</taxon>
        <taxon>Metazoa</taxon>
        <taxon>Chordata</taxon>
        <taxon>Craniata</taxon>
        <taxon>Vertebrata</taxon>
        <taxon>Euteleostomi</taxon>
        <taxon>Archelosauria</taxon>
        <taxon>Archosauria</taxon>
        <taxon>Dinosauria</taxon>
        <taxon>Saurischia</taxon>
        <taxon>Theropoda</taxon>
        <taxon>Coelurosauria</taxon>
        <taxon>Aves</taxon>
        <taxon>Neognathae</taxon>
        <taxon>Neoaves</taxon>
        <taxon>Telluraves</taxon>
        <taxon>Coraciimorphae</taxon>
        <taxon>Bucerotiformes</taxon>
        <taxon>Upupidae</taxon>
        <taxon>Upupa</taxon>
    </lineage>
</organism>
<dbReference type="Gene3D" id="3.40.50.1000">
    <property type="entry name" value="HAD superfamily/HAD-like"/>
    <property type="match status" value="1"/>
</dbReference>
<dbReference type="EMBL" id="VZRI01013575">
    <property type="protein sequence ID" value="NWV01105.1"/>
    <property type="molecule type" value="Genomic_DNA"/>
</dbReference>
<accession>A0A7K6BGJ4</accession>
<dbReference type="OrthoDB" id="408373at2759"/>
<dbReference type="InterPro" id="IPR006439">
    <property type="entry name" value="HAD-SF_hydro_IA"/>
</dbReference>